<dbReference type="EMBL" id="JBHTJV010000006">
    <property type="protein sequence ID" value="MFD0916505.1"/>
    <property type="molecule type" value="Genomic_DNA"/>
</dbReference>
<reference evidence="3" key="1">
    <citation type="journal article" date="2019" name="Int. J. Syst. Evol. Microbiol.">
        <title>The Global Catalogue of Microorganisms (GCM) 10K type strain sequencing project: providing services to taxonomists for standard genome sequencing and annotation.</title>
        <authorList>
            <consortium name="The Broad Institute Genomics Platform"/>
            <consortium name="The Broad Institute Genome Sequencing Center for Infectious Disease"/>
            <person name="Wu L."/>
            <person name="Ma J."/>
        </authorList>
    </citation>
    <scope>NUCLEOTIDE SEQUENCE [LARGE SCALE GENOMIC DNA]</scope>
    <source>
        <strain evidence="3">CCUG 60023</strain>
    </source>
</reference>
<accession>A0ABW3FHZ0</accession>
<keyword evidence="3" id="KW-1185">Reference proteome</keyword>
<comment type="caution">
    <text evidence="2">The sequence shown here is derived from an EMBL/GenBank/DDBJ whole genome shotgun (WGS) entry which is preliminary data.</text>
</comment>
<dbReference type="Proteomes" id="UP001597101">
    <property type="component" value="Unassembled WGS sequence"/>
</dbReference>
<proteinExistence type="predicted"/>
<evidence type="ECO:0000256" key="1">
    <source>
        <dbReference type="SAM" id="SignalP"/>
    </source>
</evidence>
<gene>
    <name evidence="2" type="ORF">ACFQ14_08810</name>
</gene>
<name>A0ABW3FHZ0_9HYPH</name>
<feature type="chain" id="PRO_5046793420" evidence="1">
    <location>
        <begin position="25"/>
        <end position="198"/>
    </location>
</feature>
<keyword evidence="1" id="KW-0732">Signal</keyword>
<organism evidence="2 3">
    <name type="scientific">Pseudahrensia aquimaris</name>
    <dbReference type="NCBI Taxonomy" id="744461"/>
    <lineage>
        <taxon>Bacteria</taxon>
        <taxon>Pseudomonadati</taxon>
        <taxon>Pseudomonadota</taxon>
        <taxon>Alphaproteobacteria</taxon>
        <taxon>Hyphomicrobiales</taxon>
        <taxon>Ahrensiaceae</taxon>
        <taxon>Pseudahrensia</taxon>
    </lineage>
</organism>
<sequence length="198" mass="21583">MIRNRIKIVLFGITLSAFLSNANAQTEQSVVEVEADIDWENVQKSIASDKDRLPPNMRSFATSSSEVLGRINVPVLVPSGQGETFRSSPLIVGDGGTYAALLSDTGGELAVMGSSKAIQVSLDDKTDETLNTFQLSSRCDFQPMNDEGENSADCSFVQFGAYYTIRLTCKEANDEKCIKPDFLEKVREDLVTIGGVKK</sequence>
<protein>
    <submittedName>
        <fullName evidence="2">Uncharacterized protein</fullName>
    </submittedName>
</protein>
<feature type="signal peptide" evidence="1">
    <location>
        <begin position="1"/>
        <end position="24"/>
    </location>
</feature>
<evidence type="ECO:0000313" key="2">
    <source>
        <dbReference type="EMBL" id="MFD0916505.1"/>
    </source>
</evidence>
<evidence type="ECO:0000313" key="3">
    <source>
        <dbReference type="Proteomes" id="UP001597101"/>
    </source>
</evidence>